<reference evidence="2 3" key="1">
    <citation type="journal article" date="2018" name="J. Microbiol.">
        <title>Salicibibacter kimchii gen. nov., sp. nov., a moderately halophilic and alkalitolerant bacterium in the family Bacillaceae, isolated from kimchi.</title>
        <authorList>
            <person name="Jang J.Y."/>
            <person name="Oh Y.J."/>
            <person name="Lim S.K."/>
            <person name="Park H.K."/>
            <person name="Lee C."/>
            <person name="Kim J.Y."/>
            <person name="Lee M.A."/>
            <person name="Choi H.J."/>
        </authorList>
    </citation>
    <scope>NUCLEOTIDE SEQUENCE [LARGE SCALE GENOMIC DNA]</scope>
    <source>
        <strain evidence="2 3">NKC1-1</strain>
    </source>
</reference>
<keyword evidence="2" id="KW-0255">Endonuclease</keyword>
<dbReference type="Proteomes" id="UP000252100">
    <property type="component" value="Chromosome"/>
</dbReference>
<sequence>MHRYTKEQVDYIRSIAPGRFIKDIHNKFVEKYNADVSDKSVQNIMHRHGIKNKLQGYHTRKKKGDTAWNKGMKGLQLGGEKGWFPKGNQPPSYLPVGSESLHEGVLMIKTDDPNVWEKKHRWLWKQHYGEVPDGKAVTFKDGDKQNVTIDNLFLTNQVACMHVAIHGLPQNSPDLNVASHRLSELKSVVRQKEGQEG</sequence>
<keyword evidence="2" id="KW-0378">Hydrolase</keyword>
<dbReference type="RefSeq" id="WP_114369850.1">
    <property type="nucleotide sequence ID" value="NZ_CP031092.1"/>
</dbReference>
<dbReference type="InterPro" id="IPR003615">
    <property type="entry name" value="HNH_nuc"/>
</dbReference>
<dbReference type="OrthoDB" id="6638408at2"/>
<dbReference type="KEGG" id="rue:DT065_00270"/>
<dbReference type="SUPFAM" id="SSF54060">
    <property type="entry name" value="His-Me finger endonucleases"/>
    <property type="match status" value="1"/>
</dbReference>
<dbReference type="InterPro" id="IPR044925">
    <property type="entry name" value="His-Me_finger_sf"/>
</dbReference>
<keyword evidence="3" id="KW-1185">Reference proteome</keyword>
<protein>
    <submittedName>
        <fullName evidence="2">HNH endonuclease</fullName>
    </submittedName>
</protein>
<organism evidence="2 3">
    <name type="scientific">Salicibibacter kimchii</name>
    <dbReference type="NCBI Taxonomy" id="2099786"/>
    <lineage>
        <taxon>Bacteria</taxon>
        <taxon>Bacillati</taxon>
        <taxon>Bacillota</taxon>
        <taxon>Bacilli</taxon>
        <taxon>Bacillales</taxon>
        <taxon>Bacillaceae</taxon>
        <taxon>Salicibibacter</taxon>
    </lineage>
</organism>
<dbReference type="Pfam" id="PF13392">
    <property type="entry name" value="HNH_3"/>
    <property type="match status" value="1"/>
</dbReference>
<accession>A0A345BUH1</accession>
<name>A0A345BUH1_9BACI</name>
<dbReference type="GO" id="GO:0004519">
    <property type="term" value="F:endonuclease activity"/>
    <property type="evidence" value="ECO:0007669"/>
    <property type="project" value="UniProtKB-KW"/>
</dbReference>
<evidence type="ECO:0000259" key="1">
    <source>
        <dbReference type="Pfam" id="PF13392"/>
    </source>
</evidence>
<dbReference type="Gene3D" id="3.90.75.20">
    <property type="match status" value="1"/>
</dbReference>
<dbReference type="EMBL" id="CP031092">
    <property type="protein sequence ID" value="AXF54602.1"/>
    <property type="molecule type" value="Genomic_DNA"/>
</dbReference>
<dbReference type="AlphaFoldDB" id="A0A345BUH1"/>
<evidence type="ECO:0000313" key="3">
    <source>
        <dbReference type="Proteomes" id="UP000252100"/>
    </source>
</evidence>
<proteinExistence type="predicted"/>
<feature type="domain" description="HNH nuclease" evidence="1">
    <location>
        <begin position="118"/>
        <end position="154"/>
    </location>
</feature>
<evidence type="ECO:0000313" key="2">
    <source>
        <dbReference type="EMBL" id="AXF54602.1"/>
    </source>
</evidence>
<keyword evidence="2" id="KW-0540">Nuclease</keyword>
<gene>
    <name evidence="2" type="ORF">DT065_00270</name>
</gene>